<dbReference type="Proteomes" id="UP000839596">
    <property type="component" value="Unassembled WGS sequence"/>
</dbReference>
<evidence type="ECO:0000313" key="2">
    <source>
        <dbReference type="EMBL" id="ECG4536797.1"/>
    </source>
</evidence>
<proteinExistence type="predicted"/>
<dbReference type="EMBL" id="DAASXX010000066">
    <property type="protein sequence ID" value="HAE7520141.1"/>
    <property type="molecule type" value="Genomic_DNA"/>
</dbReference>
<dbReference type="Pfam" id="PF00419">
    <property type="entry name" value="Fimbrial"/>
    <property type="match status" value="1"/>
</dbReference>
<comment type="caution">
    <text evidence="2">The sequence shown here is derived from an EMBL/GenBank/DDBJ whole genome shotgun (WGS) entry which is preliminary data.</text>
</comment>
<dbReference type="InterPro" id="IPR036937">
    <property type="entry name" value="Adhesion_dom_fimbrial_sf"/>
</dbReference>
<dbReference type="Gene3D" id="2.60.40.1090">
    <property type="entry name" value="Fimbrial-type adhesion domain"/>
    <property type="match status" value="1"/>
</dbReference>
<reference evidence="3" key="2">
    <citation type="submission" date="2018-07" db="EMBL/GenBank/DDBJ databases">
        <authorList>
            <consortium name="NCBI Pathogen Detection Project"/>
        </authorList>
    </citation>
    <scope>NUCLEOTIDE SEQUENCE</scope>
    <source>
        <strain evidence="5">09-0793</strain>
        <strain evidence="4">12-2229</strain>
        <strain evidence="6">13-4047</strain>
        <strain evidence="3">13-7331</strain>
    </source>
</reference>
<protein>
    <submittedName>
        <fullName evidence="3">Fimbrial protein</fullName>
    </submittedName>
</protein>
<dbReference type="GO" id="GO:0009289">
    <property type="term" value="C:pilus"/>
    <property type="evidence" value="ECO:0007669"/>
    <property type="project" value="InterPro"/>
</dbReference>
<dbReference type="InterPro" id="IPR008966">
    <property type="entry name" value="Adhesion_dom_sf"/>
</dbReference>
<dbReference type="EMBL" id="AAIOLQ010000005">
    <property type="protein sequence ID" value="ECG4536797.1"/>
    <property type="molecule type" value="Genomic_DNA"/>
</dbReference>
<evidence type="ECO:0000259" key="1">
    <source>
        <dbReference type="Pfam" id="PF00419"/>
    </source>
</evidence>
<dbReference type="AlphaFoldDB" id="A0A5Y2YD73"/>
<accession>A0A5Y2YD73</accession>
<dbReference type="EMBL" id="DAASLT010000009">
    <property type="protein sequence ID" value="HAE6051986.1"/>
    <property type="molecule type" value="Genomic_DNA"/>
</dbReference>
<sequence>MSNIFTTYPRFVSRYAWLFILLFSGLFSAISQATSLNLPALPTTCSFTQNEITPFDGSWQVDAFAAPGTSISGAPADVLKLGIKCSSLSADLSLAVKADNSGQWLGGATLQETGISGVGLQANVVALPGSDNVTCSGNDIAGSGTRCLMKASTNETSVTLTLNAKLEKTEGATPAFYSGMLPRNLGYVVVLGETEVPVYDWVHPAISTIANCRLSGSSVKSIDFGLVSLAGAKNKSGFKQLAVSDPVTLAVECLPRSDNNQSINTKITFSGTSGSNGDFLITNREDVEIALFSSDEDASNNDKIIEIGKSYKMNYSGKPNDSHMTYEHTVRAALMYDKSRDVTGSGPFTATATWQVSFE</sequence>
<dbReference type="EMBL" id="DAAMJS010000002">
    <property type="protein sequence ID" value="HAC6946876.1"/>
    <property type="molecule type" value="Genomic_DNA"/>
</dbReference>
<feature type="domain" description="Fimbrial-type adhesion" evidence="1">
    <location>
        <begin position="210"/>
        <end position="358"/>
    </location>
</feature>
<dbReference type="InterPro" id="IPR000259">
    <property type="entry name" value="Adhesion_dom_fimbrial"/>
</dbReference>
<dbReference type="GO" id="GO:0007155">
    <property type="term" value="P:cell adhesion"/>
    <property type="evidence" value="ECO:0007669"/>
    <property type="project" value="InterPro"/>
</dbReference>
<evidence type="ECO:0000313" key="4">
    <source>
        <dbReference type="EMBL" id="HAE6051986.1"/>
    </source>
</evidence>
<dbReference type="EMBL" id="DAASZT010000004">
    <property type="protein sequence ID" value="HAE7704315.1"/>
    <property type="molecule type" value="Genomic_DNA"/>
</dbReference>
<organism evidence="2">
    <name type="scientific">Salmonella enterica subsp. enterica serovar Javiana</name>
    <dbReference type="NCBI Taxonomy" id="363569"/>
    <lineage>
        <taxon>Bacteria</taxon>
        <taxon>Pseudomonadati</taxon>
        <taxon>Pseudomonadota</taxon>
        <taxon>Gammaproteobacteria</taxon>
        <taxon>Enterobacterales</taxon>
        <taxon>Enterobacteriaceae</taxon>
        <taxon>Salmonella</taxon>
    </lineage>
</organism>
<reference evidence="3" key="1">
    <citation type="journal article" date="2018" name="Genome Biol.">
        <title>SKESA: strategic k-mer extension for scrupulous assemblies.</title>
        <authorList>
            <person name="Souvorov A."/>
            <person name="Agarwala R."/>
            <person name="Lipman D.J."/>
        </authorList>
    </citation>
    <scope>NUCLEOTIDE SEQUENCE</scope>
    <source>
        <strain evidence="5">09-0793</strain>
        <strain evidence="4">12-2229</strain>
        <strain evidence="6">13-4047</strain>
        <strain evidence="3">13-7331</strain>
    </source>
</reference>
<evidence type="ECO:0000313" key="5">
    <source>
        <dbReference type="EMBL" id="HAE7520141.1"/>
    </source>
</evidence>
<name>A0A5Y2YD73_SALET</name>
<evidence type="ECO:0000313" key="6">
    <source>
        <dbReference type="EMBL" id="HAE7704315.1"/>
    </source>
</evidence>
<gene>
    <name evidence="2" type="ORF">E0S65_08845</name>
    <name evidence="3" type="ORF">G0D41_06730</name>
    <name evidence="4" type="ORF">G4I76_003819</name>
    <name evidence="5" type="ORF">G4P10_004680</name>
    <name evidence="6" type="ORF">G4P47_003307</name>
</gene>
<reference evidence="2" key="3">
    <citation type="submission" date="2019-03" db="EMBL/GenBank/DDBJ databases">
        <authorList>
            <person name="Ashton P.M."/>
            <person name="Dallman T."/>
            <person name="Nair S."/>
            <person name="De Pinna E."/>
            <person name="Peters T."/>
            <person name="Grant K."/>
        </authorList>
    </citation>
    <scope>NUCLEOTIDE SEQUENCE [LARGE SCALE GENOMIC DNA]</scope>
    <source>
        <strain evidence="2">314986</strain>
    </source>
</reference>
<dbReference type="SUPFAM" id="SSF49401">
    <property type="entry name" value="Bacterial adhesins"/>
    <property type="match status" value="1"/>
</dbReference>
<evidence type="ECO:0000313" key="3">
    <source>
        <dbReference type="EMBL" id="HAC6946876.1"/>
    </source>
</evidence>